<dbReference type="EMBL" id="VFRA01000001">
    <property type="protein sequence ID" value="TQO19487.1"/>
    <property type="molecule type" value="Genomic_DNA"/>
</dbReference>
<accession>A0A8H2K7L4</accession>
<protein>
    <submittedName>
        <fullName evidence="1">Uncharacterized protein</fullName>
    </submittedName>
</protein>
<dbReference type="AlphaFoldDB" id="A0A8H2K7L4"/>
<sequence length="408" mass="45795">MFDKFQHFLAYGSTDQETLRTLTSQYSGLMVPGTIAAYQAEGTRGFVLTLSAAVDAPYAIDPRMPLFQYLNSELKKSHISLARVLGILDAVEAQGFMTREAWSKDRVSSVAKAWVEFNTNYTNVGSKAFEKYARRLKRELPQDDAKSPTWILAPYLMLANDDLETFRINQELWDQACAHADEAGVRARMVRVIATDQPETLVSTSKKIDETDLIIWIDDLDEVSPTNVDRLGSYARAVRTVAESGKRLFALYGGYFAVTLGSVGLKGASHGIGFSEHRNHVELRSSGGAPARYYVQRLHRYLPVDLASELWRRDSSLVESYYPGYLSRDPAELEYHELMKLSVNARQDEIFRSQALTPSDHVADLRATFASYREDLSRVRLTEGLRSRISSNMAHLLAWASALDSASP</sequence>
<evidence type="ECO:0000313" key="2">
    <source>
        <dbReference type="Proteomes" id="UP000316560"/>
    </source>
</evidence>
<keyword evidence="2" id="KW-1185">Reference proteome</keyword>
<comment type="caution">
    <text evidence="1">The sequence shown here is derived from an EMBL/GenBank/DDBJ whole genome shotgun (WGS) entry which is preliminary data.</text>
</comment>
<name>A0A8H2K7L4_9MICO</name>
<gene>
    <name evidence="1" type="ORF">FB472_1044</name>
</gene>
<proteinExistence type="predicted"/>
<evidence type="ECO:0000313" key="1">
    <source>
        <dbReference type="EMBL" id="TQO19487.1"/>
    </source>
</evidence>
<dbReference type="Proteomes" id="UP000316560">
    <property type="component" value="Unassembled WGS sequence"/>
</dbReference>
<reference evidence="1 2" key="1">
    <citation type="submission" date="2019-06" db="EMBL/GenBank/DDBJ databases">
        <title>Sequencing the genomes of 1000 actinobacteria strains.</title>
        <authorList>
            <person name="Klenk H.-P."/>
        </authorList>
    </citation>
    <scope>NUCLEOTIDE SEQUENCE [LARGE SCALE GENOMIC DNA]</scope>
    <source>
        <strain evidence="1 2">DSM 21947</strain>
    </source>
</reference>
<organism evidence="1 2">
    <name type="scientific">Rhodoglobus vestalii</name>
    <dbReference type="NCBI Taxonomy" id="193384"/>
    <lineage>
        <taxon>Bacteria</taxon>
        <taxon>Bacillati</taxon>
        <taxon>Actinomycetota</taxon>
        <taxon>Actinomycetes</taxon>
        <taxon>Micrococcales</taxon>
        <taxon>Microbacteriaceae</taxon>
        <taxon>Rhodoglobus</taxon>
    </lineage>
</organism>